<dbReference type="InterPro" id="IPR052893">
    <property type="entry name" value="TCS_response_regulator"/>
</dbReference>
<dbReference type="GO" id="GO:0000160">
    <property type="term" value="P:phosphorelay signal transduction system"/>
    <property type="evidence" value="ECO:0007669"/>
    <property type="project" value="InterPro"/>
</dbReference>
<dbReference type="PANTHER" id="PTHR44520">
    <property type="entry name" value="RESPONSE REGULATOR RCP1-RELATED"/>
    <property type="match status" value="1"/>
</dbReference>
<dbReference type="Proteomes" id="UP000215377">
    <property type="component" value="Unassembled WGS sequence"/>
</dbReference>
<comment type="caution">
    <text evidence="3">The sequence shown here is derived from an EMBL/GenBank/DDBJ whole genome shotgun (WGS) entry which is preliminary data.</text>
</comment>
<dbReference type="AlphaFoldDB" id="A0A225NIT4"/>
<dbReference type="InterPro" id="IPR011006">
    <property type="entry name" value="CheY-like_superfamily"/>
</dbReference>
<dbReference type="Pfam" id="PF00072">
    <property type="entry name" value="Response_reg"/>
    <property type="match status" value="1"/>
</dbReference>
<dbReference type="PANTHER" id="PTHR44520:SF2">
    <property type="entry name" value="RESPONSE REGULATOR RCP1"/>
    <property type="match status" value="1"/>
</dbReference>
<keyword evidence="4" id="KW-1185">Reference proteome</keyword>
<evidence type="ECO:0000313" key="4">
    <source>
        <dbReference type="Proteomes" id="UP000215377"/>
    </source>
</evidence>
<evidence type="ECO:0000256" key="1">
    <source>
        <dbReference type="PROSITE-ProRule" id="PRU00169"/>
    </source>
</evidence>
<dbReference type="SMART" id="SM00448">
    <property type="entry name" value="REC"/>
    <property type="match status" value="1"/>
</dbReference>
<keyword evidence="1" id="KW-0597">Phosphoprotein</keyword>
<feature type="modified residue" description="4-aspartylphosphate" evidence="1">
    <location>
        <position position="59"/>
    </location>
</feature>
<name>A0A225NIT4_9RHOB</name>
<dbReference type="Gene3D" id="3.40.50.2300">
    <property type="match status" value="1"/>
</dbReference>
<reference evidence="3 4" key="1">
    <citation type="submission" date="2013-04" db="EMBL/GenBank/DDBJ databases">
        <title>Oceanicola sp. 22II1-22F33 Genome Sequencing.</title>
        <authorList>
            <person name="Lai Q."/>
            <person name="Li G."/>
            <person name="Shao Z."/>
        </authorList>
    </citation>
    <scope>NUCLEOTIDE SEQUENCE [LARGE SCALE GENOMIC DNA]</scope>
    <source>
        <strain evidence="3 4">22II1-22F33</strain>
    </source>
</reference>
<feature type="domain" description="Response regulatory" evidence="2">
    <location>
        <begin position="3"/>
        <end position="126"/>
    </location>
</feature>
<accession>A0A225NIT4</accession>
<sequence length="144" mass="16277">MLNIILVEDDDGDAKAVRRAFDKVKIANPIHRLVDGVEALAFLRGETGTPPATYVILLDINMPRMNGLEMLEELRKDPKLRRAVVFILTTSNDDRDRCAAYARYVAGYILKSRAGTDFLELIETLDHYWRIVELPDMSRPAMGG</sequence>
<protein>
    <submittedName>
        <fullName evidence="3">Chemotaxis protein CheY</fullName>
    </submittedName>
</protein>
<proteinExistence type="predicted"/>
<dbReference type="InterPro" id="IPR001789">
    <property type="entry name" value="Sig_transdc_resp-reg_receiver"/>
</dbReference>
<organism evidence="3 4">
    <name type="scientific">Marinibacterium profundimaris</name>
    <dbReference type="NCBI Taxonomy" id="1679460"/>
    <lineage>
        <taxon>Bacteria</taxon>
        <taxon>Pseudomonadati</taxon>
        <taxon>Pseudomonadota</taxon>
        <taxon>Alphaproteobacteria</taxon>
        <taxon>Rhodobacterales</taxon>
        <taxon>Paracoccaceae</taxon>
        <taxon>Marinibacterium</taxon>
    </lineage>
</organism>
<dbReference type="EMBL" id="AQQR01000004">
    <property type="protein sequence ID" value="OWU73726.1"/>
    <property type="molecule type" value="Genomic_DNA"/>
</dbReference>
<dbReference type="PROSITE" id="PS50110">
    <property type="entry name" value="RESPONSE_REGULATORY"/>
    <property type="match status" value="1"/>
</dbReference>
<dbReference type="CDD" id="cd17557">
    <property type="entry name" value="REC_Rcp-like"/>
    <property type="match status" value="1"/>
</dbReference>
<dbReference type="SUPFAM" id="SSF52172">
    <property type="entry name" value="CheY-like"/>
    <property type="match status" value="1"/>
</dbReference>
<gene>
    <name evidence="3" type="ORF">ATO3_13570</name>
</gene>
<evidence type="ECO:0000313" key="3">
    <source>
        <dbReference type="EMBL" id="OWU73726.1"/>
    </source>
</evidence>
<evidence type="ECO:0000259" key="2">
    <source>
        <dbReference type="PROSITE" id="PS50110"/>
    </source>
</evidence>